<dbReference type="OrthoDB" id="3518210at2759"/>
<dbReference type="AlphaFoldDB" id="A0A1V8SXM3"/>
<proteinExistence type="predicted"/>
<dbReference type="EMBL" id="NAJO01000023">
    <property type="protein sequence ID" value="OQO03810.1"/>
    <property type="molecule type" value="Genomic_DNA"/>
</dbReference>
<comment type="caution">
    <text evidence="1">The sequence shown here is derived from an EMBL/GenBank/DDBJ whole genome shotgun (WGS) entry which is preliminary data.</text>
</comment>
<reference evidence="2" key="1">
    <citation type="submission" date="2017-03" db="EMBL/GenBank/DDBJ databases">
        <title>Genomes of endolithic fungi from Antarctica.</title>
        <authorList>
            <person name="Coleine C."/>
            <person name="Masonjones S."/>
            <person name="Stajich J.E."/>
        </authorList>
    </citation>
    <scope>NUCLEOTIDE SEQUENCE [LARGE SCALE GENOMIC DNA]</scope>
    <source>
        <strain evidence="2">CCFEE 5527</strain>
    </source>
</reference>
<accession>A0A1V8SXM3</accession>
<gene>
    <name evidence="1" type="ORF">B0A48_10450</name>
</gene>
<dbReference type="InParanoid" id="A0A1V8SXM3"/>
<keyword evidence="2" id="KW-1185">Reference proteome</keyword>
<organism evidence="1 2">
    <name type="scientific">Cryoendolithus antarcticus</name>
    <dbReference type="NCBI Taxonomy" id="1507870"/>
    <lineage>
        <taxon>Eukaryota</taxon>
        <taxon>Fungi</taxon>
        <taxon>Dikarya</taxon>
        <taxon>Ascomycota</taxon>
        <taxon>Pezizomycotina</taxon>
        <taxon>Dothideomycetes</taxon>
        <taxon>Dothideomycetidae</taxon>
        <taxon>Cladosporiales</taxon>
        <taxon>Cladosporiaceae</taxon>
        <taxon>Cryoendolithus</taxon>
    </lineage>
</organism>
<evidence type="ECO:0000313" key="2">
    <source>
        <dbReference type="Proteomes" id="UP000192596"/>
    </source>
</evidence>
<dbReference type="Proteomes" id="UP000192596">
    <property type="component" value="Unassembled WGS sequence"/>
</dbReference>
<sequence length="126" mass="13942">MAIGDVAWDVTTKRPIVDGKTINPDTGAVQPASTPTTYGPPTIDIVWQNLHTDPQADVWVLNRGPAGPSIDELFIRVAKLVQDQWITLHSVTVTQYTCVVVCESKMTRDEFHRVAWNFGEGSTVLH</sequence>
<evidence type="ECO:0000313" key="1">
    <source>
        <dbReference type="EMBL" id="OQO03810.1"/>
    </source>
</evidence>
<name>A0A1V8SXM3_9PEZI</name>
<protein>
    <submittedName>
        <fullName evidence="1">Uncharacterized protein</fullName>
    </submittedName>
</protein>